<gene>
    <name evidence="2" type="ORF">HaLaN_24729</name>
</gene>
<protein>
    <submittedName>
        <fullName evidence="2">Uncharacterized protein</fullName>
    </submittedName>
</protein>
<keyword evidence="3" id="KW-1185">Reference proteome</keyword>
<organism evidence="2 3">
    <name type="scientific">Haematococcus lacustris</name>
    <name type="common">Green alga</name>
    <name type="synonym">Haematococcus pluvialis</name>
    <dbReference type="NCBI Taxonomy" id="44745"/>
    <lineage>
        <taxon>Eukaryota</taxon>
        <taxon>Viridiplantae</taxon>
        <taxon>Chlorophyta</taxon>
        <taxon>core chlorophytes</taxon>
        <taxon>Chlorophyceae</taxon>
        <taxon>CS clade</taxon>
        <taxon>Chlamydomonadales</taxon>
        <taxon>Haematococcaceae</taxon>
        <taxon>Haematococcus</taxon>
    </lineage>
</organism>
<evidence type="ECO:0000313" key="3">
    <source>
        <dbReference type="Proteomes" id="UP000485058"/>
    </source>
</evidence>
<name>A0A6A0A3P1_HAELA</name>
<reference evidence="2 3" key="1">
    <citation type="submission" date="2020-02" db="EMBL/GenBank/DDBJ databases">
        <title>Draft genome sequence of Haematococcus lacustris strain NIES-144.</title>
        <authorList>
            <person name="Morimoto D."/>
            <person name="Nakagawa S."/>
            <person name="Yoshida T."/>
            <person name="Sawayama S."/>
        </authorList>
    </citation>
    <scope>NUCLEOTIDE SEQUENCE [LARGE SCALE GENOMIC DNA]</scope>
    <source>
        <strain evidence="2 3">NIES-144</strain>
    </source>
</reference>
<dbReference type="AlphaFoldDB" id="A0A6A0A3P1"/>
<evidence type="ECO:0000313" key="2">
    <source>
        <dbReference type="EMBL" id="GFH26558.1"/>
    </source>
</evidence>
<dbReference type="EMBL" id="BLLF01003167">
    <property type="protein sequence ID" value="GFH26558.1"/>
    <property type="molecule type" value="Genomic_DNA"/>
</dbReference>
<accession>A0A6A0A3P1</accession>
<sequence>MIQGDVEGPAVDNARSRPGLTFASLPSPRPWGAPALEGVWRRAAADQVVT</sequence>
<comment type="caution">
    <text evidence="2">The sequence shown here is derived from an EMBL/GenBank/DDBJ whole genome shotgun (WGS) entry which is preliminary data.</text>
</comment>
<feature type="region of interest" description="Disordered" evidence="1">
    <location>
        <begin position="1"/>
        <end position="33"/>
    </location>
</feature>
<dbReference type="Proteomes" id="UP000485058">
    <property type="component" value="Unassembled WGS sequence"/>
</dbReference>
<proteinExistence type="predicted"/>
<evidence type="ECO:0000256" key="1">
    <source>
        <dbReference type="SAM" id="MobiDB-lite"/>
    </source>
</evidence>